<evidence type="ECO:0000256" key="1">
    <source>
        <dbReference type="ARBA" id="ARBA00023242"/>
    </source>
</evidence>
<dbReference type="InterPro" id="IPR038269">
    <property type="entry name" value="SCAN_sf"/>
</dbReference>
<keyword evidence="4" id="KW-1185">Reference proteome</keyword>
<dbReference type="SMART" id="SM00431">
    <property type="entry name" value="SCAN"/>
    <property type="match status" value="1"/>
</dbReference>
<dbReference type="Gene3D" id="1.10.4020.10">
    <property type="entry name" value="DNA breaking-rejoining enzymes"/>
    <property type="match status" value="1"/>
</dbReference>
<dbReference type="Ensembl" id="ENSSMRT00000030268.1">
    <property type="protein sequence ID" value="ENSSMRP00000025881.1"/>
    <property type="gene ID" value="ENSSMRG00000019980.1"/>
</dbReference>
<accession>A0A8D0E3H1</accession>
<dbReference type="PANTHER" id="PTHR45935:SF15">
    <property type="entry name" value="SCAN BOX DOMAIN-CONTAINING PROTEIN"/>
    <property type="match status" value="1"/>
</dbReference>
<organism evidence="3 4">
    <name type="scientific">Salvator merianae</name>
    <name type="common">Argentine black and white tegu</name>
    <name type="synonym">Tupinambis merianae</name>
    <dbReference type="NCBI Taxonomy" id="96440"/>
    <lineage>
        <taxon>Eukaryota</taxon>
        <taxon>Metazoa</taxon>
        <taxon>Chordata</taxon>
        <taxon>Craniata</taxon>
        <taxon>Vertebrata</taxon>
        <taxon>Euteleostomi</taxon>
        <taxon>Lepidosauria</taxon>
        <taxon>Squamata</taxon>
        <taxon>Bifurcata</taxon>
        <taxon>Unidentata</taxon>
        <taxon>Episquamata</taxon>
        <taxon>Laterata</taxon>
        <taxon>Teiioidea</taxon>
        <taxon>Teiidae</taxon>
        <taxon>Salvator</taxon>
    </lineage>
</organism>
<feature type="domain" description="SCAN box" evidence="2">
    <location>
        <begin position="51"/>
        <end position="126"/>
    </location>
</feature>
<dbReference type="SUPFAM" id="SSF47353">
    <property type="entry name" value="Retrovirus capsid dimerization domain-like"/>
    <property type="match status" value="1"/>
</dbReference>
<sequence>KDPTALRHPHQPFSCDDSPVLCKLFVSTFPPYSVVEQLLKLQGPRLLEKGFRHFRYLELKRPRDVCTRLHLLSCQWLRPEQHTKAQMLDLVILEQFLAGLPSEIGNWVRECGPESSSEAVALAEGFLLSKAEDTKQKDTKREVKIEEYPFQIKTFPCELAVGSETLNRSFFSTHTAIRIDSSRPFAGSREQVKVLPSSSVWECSEAIGGPLSETGC</sequence>
<dbReference type="AlphaFoldDB" id="A0A8D0E3H1"/>
<protein>
    <recommendedName>
        <fullName evidence="2">SCAN box domain-containing protein</fullName>
    </recommendedName>
</protein>
<evidence type="ECO:0000259" key="2">
    <source>
        <dbReference type="PROSITE" id="PS50804"/>
    </source>
</evidence>
<dbReference type="InterPro" id="IPR050916">
    <property type="entry name" value="SCAN-C2H2_zinc_finger"/>
</dbReference>
<name>A0A8D0E3H1_SALMN</name>
<dbReference type="PROSITE" id="PS50804">
    <property type="entry name" value="SCAN_BOX"/>
    <property type="match status" value="1"/>
</dbReference>
<dbReference type="PANTHER" id="PTHR45935">
    <property type="entry name" value="PROTEIN ZBED8-RELATED"/>
    <property type="match status" value="1"/>
</dbReference>
<dbReference type="Pfam" id="PF02023">
    <property type="entry name" value="SCAN"/>
    <property type="match status" value="1"/>
</dbReference>
<evidence type="ECO:0000313" key="4">
    <source>
        <dbReference type="Proteomes" id="UP000694421"/>
    </source>
</evidence>
<reference evidence="3" key="1">
    <citation type="submission" date="2025-08" db="UniProtKB">
        <authorList>
            <consortium name="Ensembl"/>
        </authorList>
    </citation>
    <scope>IDENTIFICATION</scope>
</reference>
<dbReference type="InterPro" id="IPR003309">
    <property type="entry name" value="SCAN_dom"/>
</dbReference>
<dbReference type="Proteomes" id="UP000694421">
    <property type="component" value="Unplaced"/>
</dbReference>
<evidence type="ECO:0000313" key="3">
    <source>
        <dbReference type="Ensembl" id="ENSSMRP00000025881.1"/>
    </source>
</evidence>
<proteinExistence type="predicted"/>
<dbReference type="GeneTree" id="ENSGT00940000154715"/>
<keyword evidence="1" id="KW-0539">Nucleus</keyword>
<reference evidence="3" key="2">
    <citation type="submission" date="2025-09" db="UniProtKB">
        <authorList>
            <consortium name="Ensembl"/>
        </authorList>
    </citation>
    <scope>IDENTIFICATION</scope>
</reference>